<dbReference type="Proteomes" id="UP000663879">
    <property type="component" value="Unassembled WGS sequence"/>
</dbReference>
<reference evidence="1" key="1">
    <citation type="submission" date="2021-02" db="EMBL/GenBank/DDBJ databases">
        <authorList>
            <person name="Nowell W R."/>
        </authorList>
    </citation>
    <scope>NUCLEOTIDE SEQUENCE</scope>
    <source>
        <strain evidence="1">Ploen Becks lab</strain>
    </source>
</reference>
<dbReference type="InterPro" id="IPR015943">
    <property type="entry name" value="WD40/YVTN_repeat-like_dom_sf"/>
</dbReference>
<evidence type="ECO:0000313" key="2">
    <source>
        <dbReference type="Proteomes" id="UP000663879"/>
    </source>
</evidence>
<dbReference type="SUPFAM" id="SSF50978">
    <property type="entry name" value="WD40 repeat-like"/>
    <property type="match status" value="1"/>
</dbReference>
<evidence type="ECO:0000313" key="1">
    <source>
        <dbReference type="EMBL" id="CAF1044337.1"/>
    </source>
</evidence>
<dbReference type="AlphaFoldDB" id="A0A814JZS8"/>
<comment type="caution">
    <text evidence="1">The sequence shown here is derived from an EMBL/GenBank/DDBJ whole genome shotgun (WGS) entry which is preliminary data.</text>
</comment>
<name>A0A814JZS8_9BILA</name>
<protein>
    <submittedName>
        <fullName evidence="1">Uncharacterized protein</fullName>
    </submittedName>
</protein>
<gene>
    <name evidence="1" type="ORF">OXX778_LOCUS18508</name>
</gene>
<keyword evidence="2" id="KW-1185">Reference proteome</keyword>
<dbReference type="EMBL" id="CAJNOC010005165">
    <property type="protein sequence ID" value="CAF1044337.1"/>
    <property type="molecule type" value="Genomic_DNA"/>
</dbReference>
<sequence>MKLEKYTRIPFLISIILKQVFSYSIDSVFKIHQNYGVQSDNQTILISLNSTSSIKCMSRCLKMSNCFMVYFPKDSNICTLLMRTENILLTYSLGSHFYLKYDENSTILYQYLPIKIPIDTTLKEIAPFETNFIIGYEGPRVRIYDITTGLLNSTYAVHLANVILLTVTENFFITCAAVIRFWDRLTWTSYDFNTILEPITLSSNDTKLIGVFNYTQIKIWNINNFLLNSPKFLKNHNETVYAMVYLKSDFLVIGSSYIEIWNLSSFSVSSSISRNGFILTALDDIRFVVYSGNGEFGIYNALLGRLILRITQKFMEVVDFVVLKNGDFVVGSNNDTYSYISIRNSSTGLLKKRFSYGLRSINSLAALDNGHLVVSTNQSLILYRLK</sequence>
<dbReference type="Gene3D" id="2.130.10.10">
    <property type="entry name" value="YVTN repeat-like/Quinoprotein amine dehydrogenase"/>
    <property type="match status" value="1"/>
</dbReference>
<organism evidence="1 2">
    <name type="scientific">Brachionus calyciflorus</name>
    <dbReference type="NCBI Taxonomy" id="104777"/>
    <lineage>
        <taxon>Eukaryota</taxon>
        <taxon>Metazoa</taxon>
        <taxon>Spiralia</taxon>
        <taxon>Gnathifera</taxon>
        <taxon>Rotifera</taxon>
        <taxon>Eurotatoria</taxon>
        <taxon>Monogononta</taxon>
        <taxon>Pseudotrocha</taxon>
        <taxon>Ploima</taxon>
        <taxon>Brachionidae</taxon>
        <taxon>Brachionus</taxon>
    </lineage>
</organism>
<proteinExistence type="predicted"/>
<accession>A0A814JZS8</accession>
<dbReference type="InterPro" id="IPR036322">
    <property type="entry name" value="WD40_repeat_dom_sf"/>
</dbReference>